<protein>
    <submittedName>
        <fullName evidence="2">NifB/NifX family molybdenum-iron cluster-binding protein</fullName>
    </submittedName>
</protein>
<dbReference type="SUPFAM" id="SSF53146">
    <property type="entry name" value="Nitrogenase accessory factor-like"/>
    <property type="match status" value="1"/>
</dbReference>
<dbReference type="InterPro" id="IPR036105">
    <property type="entry name" value="DiNase_FeMo-co_biosyn_sf"/>
</dbReference>
<reference evidence="2 3" key="1">
    <citation type="submission" date="2024-01" db="EMBL/GenBank/DDBJ databases">
        <title>Genomic insights into the taxonomy and metabolism of the cyanobacterium Pannus brasiliensis CCIBt3594.</title>
        <authorList>
            <person name="Machado M."/>
            <person name="Botero N.B."/>
            <person name="Andreote A.P.D."/>
            <person name="Feitosa A.M.T."/>
            <person name="Popin R."/>
            <person name="Sivonen K."/>
            <person name="Fiore M.F."/>
        </authorList>
    </citation>
    <scope>NUCLEOTIDE SEQUENCE [LARGE SCALE GENOMIC DNA]</scope>
    <source>
        <strain evidence="2 3">CCIBt3594</strain>
    </source>
</reference>
<evidence type="ECO:0000313" key="2">
    <source>
        <dbReference type="EMBL" id="MEG3438210.1"/>
    </source>
</evidence>
<organism evidence="2 3">
    <name type="scientific">Pannus brasiliensis CCIBt3594</name>
    <dbReference type="NCBI Taxonomy" id="1427578"/>
    <lineage>
        <taxon>Bacteria</taxon>
        <taxon>Bacillati</taxon>
        <taxon>Cyanobacteriota</taxon>
        <taxon>Cyanophyceae</taxon>
        <taxon>Oscillatoriophycideae</taxon>
        <taxon>Chroococcales</taxon>
        <taxon>Microcystaceae</taxon>
        <taxon>Pannus</taxon>
    </lineage>
</organism>
<sequence>MSVTVAIGSTVTVATTGNASVDRHFGRMTEFLIYEVDGQRVHSIERRSIPRYCHGNNGEAGDFDTALLSFHDQWIAKRE</sequence>
<feature type="domain" description="Dinitrogenase iron-molybdenum cofactor biosynthesis" evidence="1">
    <location>
        <begin position="19"/>
        <end position="68"/>
    </location>
</feature>
<accession>A0AAW9QK99</accession>
<dbReference type="EMBL" id="JBAFSM010000025">
    <property type="protein sequence ID" value="MEG3438210.1"/>
    <property type="molecule type" value="Genomic_DNA"/>
</dbReference>
<gene>
    <name evidence="2" type="ORF">V0288_13860</name>
</gene>
<dbReference type="AlphaFoldDB" id="A0AAW9QK99"/>
<keyword evidence="3" id="KW-1185">Reference proteome</keyword>
<comment type="caution">
    <text evidence="2">The sequence shown here is derived from an EMBL/GenBank/DDBJ whole genome shotgun (WGS) entry which is preliminary data.</text>
</comment>
<evidence type="ECO:0000313" key="3">
    <source>
        <dbReference type="Proteomes" id="UP001328733"/>
    </source>
</evidence>
<dbReference type="Gene3D" id="3.30.420.130">
    <property type="entry name" value="Dinitrogenase iron-molybdenum cofactor biosynthesis domain"/>
    <property type="match status" value="1"/>
</dbReference>
<dbReference type="Pfam" id="PF02579">
    <property type="entry name" value="Nitro_FeMo-Co"/>
    <property type="match status" value="1"/>
</dbReference>
<dbReference type="RefSeq" id="WP_332865692.1">
    <property type="nucleotide sequence ID" value="NZ_JBAFSM010000025.1"/>
</dbReference>
<proteinExistence type="predicted"/>
<dbReference type="Proteomes" id="UP001328733">
    <property type="component" value="Unassembled WGS sequence"/>
</dbReference>
<dbReference type="InterPro" id="IPR003731">
    <property type="entry name" value="Di-Nase_FeMo-co_biosynth"/>
</dbReference>
<name>A0AAW9QK99_9CHRO</name>
<evidence type="ECO:0000259" key="1">
    <source>
        <dbReference type="Pfam" id="PF02579"/>
    </source>
</evidence>